<dbReference type="KEGG" id="nio:NITINOP_2173"/>
<evidence type="ECO:0000313" key="1">
    <source>
        <dbReference type="EMBL" id="CUQ67145.1"/>
    </source>
</evidence>
<dbReference type="EMBL" id="LN885086">
    <property type="protein sequence ID" value="CUQ67145.1"/>
    <property type="molecule type" value="Genomic_DNA"/>
</dbReference>
<dbReference type="Proteomes" id="UP000066284">
    <property type="component" value="Chromosome 1"/>
</dbReference>
<accession>A0A0S4KUX9</accession>
<dbReference type="STRING" id="1715989.NITINOP_2173"/>
<gene>
    <name evidence="1" type="ORF">NITINOP_2173</name>
</gene>
<proteinExistence type="predicted"/>
<reference evidence="2" key="1">
    <citation type="submission" date="2015-09" db="EMBL/GenBank/DDBJ databases">
        <authorList>
            <person name="Daims H."/>
        </authorList>
    </citation>
    <scope>NUCLEOTIDE SEQUENCE [LARGE SCALE GENOMIC DNA]</scope>
</reference>
<sequence>MTVDPVAEAIVDIMSPCSSPAPQPLRKRPIAPTTPARIEGIRLVGVFFESGIVKRIERECFTKIFRQSGVVKLLLIITFLQMLCG</sequence>
<name>A0A0S4KUX9_9BACT</name>
<dbReference type="AlphaFoldDB" id="A0A0S4KUX9"/>
<evidence type="ECO:0000313" key="2">
    <source>
        <dbReference type="Proteomes" id="UP000066284"/>
    </source>
</evidence>
<organism evidence="1 2">
    <name type="scientific">Candidatus Nitrospira inopinata</name>
    <dbReference type="NCBI Taxonomy" id="1715989"/>
    <lineage>
        <taxon>Bacteria</taxon>
        <taxon>Pseudomonadati</taxon>
        <taxon>Nitrospirota</taxon>
        <taxon>Nitrospiria</taxon>
        <taxon>Nitrospirales</taxon>
        <taxon>Nitrospiraceae</taxon>
        <taxon>Nitrospira</taxon>
    </lineage>
</organism>
<protein>
    <submittedName>
        <fullName evidence="1">Uncharacterized protein</fullName>
    </submittedName>
</protein>
<keyword evidence="2" id="KW-1185">Reference proteome</keyword>